<dbReference type="InterPro" id="IPR004155">
    <property type="entry name" value="PBS_lyase_HEAT"/>
</dbReference>
<dbReference type="RefSeq" id="WP_149569465.1">
    <property type="nucleotide sequence ID" value="NZ_CP035807.1"/>
</dbReference>
<reference evidence="1 2" key="2">
    <citation type="submission" date="2019-09" db="EMBL/GenBank/DDBJ databases">
        <title>Complete Genome Sequence and Methylome Analysis of free living Spirochaetas.</title>
        <authorList>
            <person name="Leshcheva N."/>
            <person name="Mikheeva N."/>
        </authorList>
    </citation>
    <scope>NUCLEOTIDE SEQUENCE [LARGE SCALE GENOMIC DNA]</scope>
    <source>
        <strain evidence="1 2">P</strain>
    </source>
</reference>
<dbReference type="PANTHER" id="PTHR12697">
    <property type="entry name" value="PBS LYASE HEAT-LIKE PROTEIN"/>
    <property type="match status" value="1"/>
</dbReference>
<dbReference type="SMART" id="SM00567">
    <property type="entry name" value="EZ_HEAT"/>
    <property type="match status" value="5"/>
</dbReference>
<organism evidence="1 2">
    <name type="scientific">Thiospirochaeta perfilievii</name>
    <dbReference type="NCBI Taxonomy" id="252967"/>
    <lineage>
        <taxon>Bacteria</taxon>
        <taxon>Pseudomonadati</taxon>
        <taxon>Spirochaetota</taxon>
        <taxon>Spirochaetia</taxon>
        <taxon>Spirochaetales</taxon>
        <taxon>Spirochaetaceae</taxon>
        <taxon>Thiospirochaeta</taxon>
    </lineage>
</organism>
<accession>A0A5C1QJ83</accession>
<keyword evidence="2" id="KW-1185">Reference proteome</keyword>
<sequence>MKKTLLSLIYIIYLTCVIFSEEPNEKIVSIDQERSETLLYGIDSEVKELIAKLKKDKITGFNKELNSILESTYDESLKLAILDYYTQMEISDGEDEALKVFDLIIYQEEFSDNYAISCIDYLSEIESKKAISDIGSILDSDNDKIVIAAMKLIGKNRVKSQEKTLLSYLEDDDTEESVYVQVIKTLGSIKSKEAIKLLIPIADDEDEETTIRNAVCYSLGEIGDEEGIPVLKRCLGNRTNYLLRLSALEALGKFSSPDMDNILIQSLRDPHWSIREKAIEALGDKKVTKAFDILKYKALKDPETKIQKKAFYAIGDIDSEECRDFLKEVYTEKSYSDTQKILAIEKLIEHNVDWIYPSIEERYNKDRLEKRKPILDATIKFFVNKEYKFGVDLYNKLLADDNYIYRLYAIQGIRLNKLSEFKEKLVTLSTTDKNKNIKKHALSAIEEL</sequence>
<name>A0A5C1QJ83_9SPIO</name>
<dbReference type="InterPro" id="IPR011989">
    <property type="entry name" value="ARM-like"/>
</dbReference>
<dbReference type="OrthoDB" id="366879at2"/>
<dbReference type="InterPro" id="IPR016024">
    <property type="entry name" value="ARM-type_fold"/>
</dbReference>
<evidence type="ECO:0000313" key="1">
    <source>
        <dbReference type="EMBL" id="QEN06232.1"/>
    </source>
</evidence>
<gene>
    <name evidence="1" type="ORF">EW093_16565</name>
</gene>
<protein>
    <submittedName>
        <fullName evidence="1">HEAT repeat domain-containing protein</fullName>
    </submittedName>
</protein>
<dbReference type="Pfam" id="PF13646">
    <property type="entry name" value="HEAT_2"/>
    <property type="match status" value="2"/>
</dbReference>
<dbReference type="GO" id="GO:0016491">
    <property type="term" value="F:oxidoreductase activity"/>
    <property type="evidence" value="ECO:0007669"/>
    <property type="project" value="TreeGrafter"/>
</dbReference>
<dbReference type="EMBL" id="CP035807">
    <property type="protein sequence ID" value="QEN06232.1"/>
    <property type="molecule type" value="Genomic_DNA"/>
</dbReference>
<dbReference type="Proteomes" id="UP000323824">
    <property type="component" value="Chromosome"/>
</dbReference>
<dbReference type="SUPFAM" id="SSF48371">
    <property type="entry name" value="ARM repeat"/>
    <property type="match status" value="2"/>
</dbReference>
<dbReference type="KEGG" id="sper:EW093_16565"/>
<dbReference type="Gene3D" id="1.25.10.10">
    <property type="entry name" value="Leucine-rich Repeat Variant"/>
    <property type="match status" value="2"/>
</dbReference>
<evidence type="ECO:0000313" key="2">
    <source>
        <dbReference type="Proteomes" id="UP000323824"/>
    </source>
</evidence>
<reference evidence="1 2" key="1">
    <citation type="submission" date="2019-02" db="EMBL/GenBank/DDBJ databases">
        <authorList>
            <person name="Fomenkov A."/>
            <person name="Dubinina G."/>
            <person name="Grabovich M."/>
            <person name="Vincze T."/>
            <person name="Roberts R.J."/>
        </authorList>
    </citation>
    <scope>NUCLEOTIDE SEQUENCE [LARGE SCALE GENOMIC DNA]</scope>
    <source>
        <strain evidence="1 2">P</strain>
    </source>
</reference>
<proteinExistence type="predicted"/>
<dbReference type="PANTHER" id="PTHR12697:SF5">
    <property type="entry name" value="DEOXYHYPUSINE HYDROXYLASE"/>
    <property type="match status" value="1"/>
</dbReference>
<dbReference type="AlphaFoldDB" id="A0A5C1QJ83"/>